<evidence type="ECO:0000313" key="3">
    <source>
        <dbReference type="EMBL" id="CAL4786799.1"/>
    </source>
</evidence>
<evidence type="ECO:0000259" key="1">
    <source>
        <dbReference type="PROSITE" id="PS50011"/>
    </source>
</evidence>
<dbReference type="EMBL" id="CAMXCT010002640">
    <property type="protein sequence ID" value="CAI3999487.1"/>
    <property type="molecule type" value="Genomic_DNA"/>
</dbReference>
<accession>A0A9P1G6X2</accession>
<dbReference type="OrthoDB" id="423535at2759"/>
<keyword evidence="3" id="KW-0418">Kinase</keyword>
<dbReference type="AlphaFoldDB" id="A0A9P1G6X2"/>
<keyword evidence="3" id="KW-0808">Transferase</keyword>
<keyword evidence="4" id="KW-1185">Reference proteome</keyword>
<dbReference type="GO" id="GO:0004674">
    <property type="term" value="F:protein serine/threonine kinase activity"/>
    <property type="evidence" value="ECO:0007669"/>
    <property type="project" value="TreeGrafter"/>
</dbReference>
<dbReference type="PANTHER" id="PTHR44167">
    <property type="entry name" value="OVARIAN-SPECIFIC SERINE/THREONINE-PROTEIN KINASE LOK-RELATED"/>
    <property type="match status" value="1"/>
</dbReference>
<dbReference type="PROSITE" id="PS50011">
    <property type="entry name" value="PROTEIN_KINASE_DOM"/>
    <property type="match status" value="1"/>
</dbReference>
<feature type="domain" description="Protein kinase" evidence="1">
    <location>
        <begin position="68"/>
        <end position="333"/>
    </location>
</feature>
<reference evidence="3 4" key="2">
    <citation type="submission" date="2024-05" db="EMBL/GenBank/DDBJ databases">
        <authorList>
            <person name="Chen Y."/>
            <person name="Shah S."/>
            <person name="Dougan E. K."/>
            <person name="Thang M."/>
            <person name="Chan C."/>
        </authorList>
    </citation>
    <scope>NUCLEOTIDE SEQUENCE [LARGE SCALE GENOMIC DNA]</scope>
</reference>
<evidence type="ECO:0000313" key="4">
    <source>
        <dbReference type="Proteomes" id="UP001152797"/>
    </source>
</evidence>
<comment type="caution">
    <text evidence="2">The sequence shown here is derived from an EMBL/GenBank/DDBJ whole genome shotgun (WGS) entry which is preliminary data.</text>
</comment>
<dbReference type="EMBL" id="CAMXCT030002640">
    <property type="protein sequence ID" value="CAL4786799.1"/>
    <property type="molecule type" value="Genomic_DNA"/>
</dbReference>
<dbReference type="SMART" id="SM00220">
    <property type="entry name" value="S_TKc"/>
    <property type="match status" value="1"/>
</dbReference>
<organism evidence="2">
    <name type="scientific">Cladocopium goreaui</name>
    <dbReference type="NCBI Taxonomy" id="2562237"/>
    <lineage>
        <taxon>Eukaryota</taxon>
        <taxon>Sar</taxon>
        <taxon>Alveolata</taxon>
        <taxon>Dinophyceae</taxon>
        <taxon>Suessiales</taxon>
        <taxon>Symbiodiniaceae</taxon>
        <taxon>Cladocopium</taxon>
    </lineage>
</organism>
<name>A0A9P1G6X2_9DINO</name>
<dbReference type="PROSITE" id="PS00108">
    <property type="entry name" value="PROTEIN_KINASE_ST"/>
    <property type="match status" value="1"/>
</dbReference>
<dbReference type="Proteomes" id="UP001152797">
    <property type="component" value="Unassembled WGS sequence"/>
</dbReference>
<dbReference type="PANTHER" id="PTHR44167:SF24">
    <property type="entry name" value="SERINE_THREONINE-PROTEIN KINASE CHK2"/>
    <property type="match status" value="1"/>
</dbReference>
<dbReference type="GO" id="GO:0044773">
    <property type="term" value="P:mitotic DNA damage checkpoint signaling"/>
    <property type="evidence" value="ECO:0007669"/>
    <property type="project" value="TreeGrafter"/>
</dbReference>
<dbReference type="EMBL" id="CAMXCT020002640">
    <property type="protein sequence ID" value="CAL1152862.1"/>
    <property type="molecule type" value="Genomic_DNA"/>
</dbReference>
<sequence length="333" mass="36633">MPAFQKAEFCKESTEAFKKQRESCLKAGVRIRPVQRQGLEDSNRVDSGKIGIALQNTPGTNMLGTSFKIVGPAKGQGSFGAVYVVEHVHSRRRYAAKVEPVLASLDREIQILKGISHEAILPVLCSHVEDGGLSWYIMPLLPTNLFAYLRSENQFAHGSQDALFNQLMDGLGFLHDRGVVHADIKPGNIVYNPGTEHFYIIDFGIAVVLPTPRGQTTESVYTLAFRPPELIEQGELAPVLTVKADSWAAALTMLEASTRTRFFDGRSKVAIAEKIRSFARELSFGLAGGPHLTKLQGAINNLSPSTQKHVAELIHYDPRRRASCGNVAEELRN</sequence>
<dbReference type="Pfam" id="PF00069">
    <property type="entry name" value="Pkinase"/>
    <property type="match status" value="1"/>
</dbReference>
<dbReference type="InterPro" id="IPR008271">
    <property type="entry name" value="Ser/Thr_kinase_AS"/>
</dbReference>
<dbReference type="GO" id="GO:0005634">
    <property type="term" value="C:nucleus"/>
    <property type="evidence" value="ECO:0007669"/>
    <property type="project" value="TreeGrafter"/>
</dbReference>
<protein>
    <submittedName>
        <fullName evidence="3">Probable CTD kinase subunit alpha homolog (CTDK-I subunit alpha) (CTD kinase subunit 1)</fullName>
    </submittedName>
</protein>
<dbReference type="InterPro" id="IPR011009">
    <property type="entry name" value="Kinase-like_dom_sf"/>
</dbReference>
<dbReference type="GO" id="GO:0005524">
    <property type="term" value="F:ATP binding"/>
    <property type="evidence" value="ECO:0007669"/>
    <property type="project" value="InterPro"/>
</dbReference>
<gene>
    <name evidence="2" type="ORF">C1SCF055_LOCUS25679</name>
</gene>
<evidence type="ECO:0000313" key="2">
    <source>
        <dbReference type="EMBL" id="CAI3999487.1"/>
    </source>
</evidence>
<dbReference type="SUPFAM" id="SSF56112">
    <property type="entry name" value="Protein kinase-like (PK-like)"/>
    <property type="match status" value="1"/>
</dbReference>
<dbReference type="GO" id="GO:0005737">
    <property type="term" value="C:cytoplasm"/>
    <property type="evidence" value="ECO:0007669"/>
    <property type="project" value="TreeGrafter"/>
</dbReference>
<dbReference type="Gene3D" id="1.10.510.10">
    <property type="entry name" value="Transferase(Phosphotransferase) domain 1"/>
    <property type="match status" value="1"/>
</dbReference>
<proteinExistence type="predicted"/>
<dbReference type="InterPro" id="IPR000719">
    <property type="entry name" value="Prot_kinase_dom"/>
</dbReference>
<reference evidence="2" key="1">
    <citation type="submission" date="2022-10" db="EMBL/GenBank/DDBJ databases">
        <authorList>
            <person name="Chen Y."/>
            <person name="Dougan E. K."/>
            <person name="Chan C."/>
            <person name="Rhodes N."/>
            <person name="Thang M."/>
        </authorList>
    </citation>
    <scope>NUCLEOTIDE SEQUENCE</scope>
</reference>